<protein>
    <submittedName>
        <fullName evidence="2">Putative N-formylglutamate amidohydrolase</fullName>
    </submittedName>
</protein>
<keyword evidence="2" id="KW-0378">Hydrolase</keyword>
<dbReference type="AlphaFoldDB" id="A0A4R7C7N9"/>
<comment type="caution">
    <text evidence="2">The sequence shown here is derived from an EMBL/GenBank/DDBJ whole genome shotgun (WGS) entry which is preliminary data.</text>
</comment>
<dbReference type="Pfam" id="PF05013">
    <property type="entry name" value="FGase"/>
    <property type="match status" value="1"/>
</dbReference>
<evidence type="ECO:0000313" key="3">
    <source>
        <dbReference type="Proteomes" id="UP000295122"/>
    </source>
</evidence>
<dbReference type="OrthoDB" id="9815326at2"/>
<organism evidence="2 3">
    <name type="scientific">Enterovirga rhinocerotis</name>
    <dbReference type="NCBI Taxonomy" id="1339210"/>
    <lineage>
        <taxon>Bacteria</taxon>
        <taxon>Pseudomonadati</taxon>
        <taxon>Pseudomonadota</taxon>
        <taxon>Alphaproteobacteria</taxon>
        <taxon>Hyphomicrobiales</taxon>
        <taxon>Methylobacteriaceae</taxon>
        <taxon>Enterovirga</taxon>
    </lineage>
</organism>
<keyword evidence="3" id="KW-1185">Reference proteome</keyword>
<evidence type="ECO:0000256" key="1">
    <source>
        <dbReference type="SAM" id="MobiDB-lite"/>
    </source>
</evidence>
<dbReference type="Proteomes" id="UP000295122">
    <property type="component" value="Unassembled WGS sequence"/>
</dbReference>
<dbReference type="InterPro" id="IPR007709">
    <property type="entry name" value="N-FG_amidohydro"/>
</dbReference>
<dbReference type="EMBL" id="SNZR01000011">
    <property type="protein sequence ID" value="TDR94664.1"/>
    <property type="molecule type" value="Genomic_DNA"/>
</dbReference>
<dbReference type="GO" id="GO:0016787">
    <property type="term" value="F:hydrolase activity"/>
    <property type="evidence" value="ECO:0007669"/>
    <property type="project" value="UniProtKB-KW"/>
</dbReference>
<reference evidence="2 3" key="1">
    <citation type="submission" date="2019-03" db="EMBL/GenBank/DDBJ databases">
        <title>Genomic Encyclopedia of Type Strains, Phase IV (KMG-IV): sequencing the most valuable type-strain genomes for metagenomic binning, comparative biology and taxonomic classification.</title>
        <authorList>
            <person name="Goeker M."/>
        </authorList>
    </citation>
    <scope>NUCLEOTIDE SEQUENCE [LARGE SCALE GENOMIC DNA]</scope>
    <source>
        <strain evidence="2 3">DSM 25903</strain>
    </source>
</reference>
<feature type="region of interest" description="Disordered" evidence="1">
    <location>
        <begin position="1"/>
        <end position="23"/>
    </location>
</feature>
<accession>A0A4R7C7N9</accession>
<evidence type="ECO:0000313" key="2">
    <source>
        <dbReference type="EMBL" id="TDR94664.1"/>
    </source>
</evidence>
<dbReference type="SUPFAM" id="SSF53187">
    <property type="entry name" value="Zn-dependent exopeptidases"/>
    <property type="match status" value="1"/>
</dbReference>
<dbReference type="InterPro" id="IPR011227">
    <property type="entry name" value="UCP029730"/>
</dbReference>
<dbReference type="PIRSF" id="PIRSF029730">
    <property type="entry name" value="UCP029730"/>
    <property type="match status" value="1"/>
</dbReference>
<proteinExistence type="predicted"/>
<gene>
    <name evidence="2" type="ORF">EV668_1952</name>
</gene>
<dbReference type="RefSeq" id="WP_133769533.1">
    <property type="nucleotide sequence ID" value="NZ_SNZR01000011.1"/>
</dbReference>
<name>A0A4R7C7N9_9HYPH</name>
<sequence>MADTLLSPDEPSPVTVRHPEGRSPLFLTCDHAGRATPRRLGRLGLPESEFERHIAWDIGIAAVSRRISDALDATLVEQTYSRLVIDCNRPPSVPNSIPLVSEATPIPGNAGLTEAARQARLREVFEPYHARIEGLLQERAARPTVLVAMHSFTPVYLGEARPWQIGTLYGRDGRLGRALGTLLVREERFTVGDNQPYSVSDETDHTLPVHGERRGLHHVGIEIRQDLITDEAGQNEWADLLIRLLPEAASRVLD</sequence>
<dbReference type="Gene3D" id="3.40.630.40">
    <property type="entry name" value="Zn-dependent exopeptidases"/>
    <property type="match status" value="1"/>
</dbReference>